<feature type="transmembrane region" description="Helical" evidence="8">
    <location>
        <begin position="296"/>
        <end position="315"/>
    </location>
</feature>
<feature type="region of interest" description="Disordered" evidence="7">
    <location>
        <begin position="90"/>
        <end position="109"/>
    </location>
</feature>
<dbReference type="Gene3D" id="1.20.1250.20">
    <property type="entry name" value="MFS general substrate transporter like domains"/>
    <property type="match status" value="1"/>
</dbReference>
<dbReference type="Pfam" id="PF07690">
    <property type="entry name" value="MFS_1"/>
    <property type="match status" value="1"/>
</dbReference>
<dbReference type="EMBL" id="JAZDUA010000092">
    <property type="protein sequence ID" value="KAK7868522.1"/>
    <property type="molecule type" value="Genomic_DNA"/>
</dbReference>
<keyword evidence="5 8" id="KW-1133">Transmembrane helix</keyword>
<evidence type="ECO:0000313" key="10">
    <source>
        <dbReference type="Proteomes" id="UP001378592"/>
    </source>
</evidence>
<keyword evidence="6 8" id="KW-0472">Membrane</keyword>
<feature type="compositionally biased region" description="Basic and acidic residues" evidence="7">
    <location>
        <begin position="693"/>
        <end position="709"/>
    </location>
</feature>
<dbReference type="InterPro" id="IPR036259">
    <property type="entry name" value="MFS_trans_sf"/>
</dbReference>
<proteinExistence type="predicted"/>
<feature type="transmembrane region" description="Helical" evidence="8">
    <location>
        <begin position="492"/>
        <end position="515"/>
    </location>
</feature>
<protein>
    <submittedName>
        <fullName evidence="9">Uncharacterized protein</fullName>
    </submittedName>
</protein>
<feature type="compositionally biased region" description="Polar residues" evidence="7">
    <location>
        <begin position="663"/>
        <end position="676"/>
    </location>
</feature>
<feature type="compositionally biased region" description="Polar residues" evidence="7">
    <location>
        <begin position="716"/>
        <end position="734"/>
    </location>
</feature>
<sequence length="734" mass="75295">MATLGRLKRGSVQIQRAAIKATGRIGARTIMTALVVWALVLQGLIQHSPSVALLTLAEPALSSEEFAEYVANTSYVTRYCRPGNVSDAAADDGDGASPSAPAAAVAATPPDAAGGLEEVSYEGSATTPPANDSDLLLAYDEALPLNVTRTPRHRHGLGEPFLKVPLSAAERAEAALREAFLWGALAAPLPGARLAVRVGPARVAGGAGLAAGALVALVPFAWALPLPAAQPFHYALRVAQGACAGAMWPALHMLGTSWYPPLQRTGYVSCYSTVALGQALAGLAGAPLVRVAGRDALCYVLTCLSLLWFLAWLRLVRDVPAHHPRVSEEQRARLHDAIGPAVAQPGEVAPLPWRQLLLSVPVWACAVANLGGQWGQATLQLAVTKYLKLVYGFALTYDHVLGVLPPVGQCMTGLFLGQLADRARGSALVSSTTARKLLVYTSHFPAGAMLFVVGYSGCDPTAPAALYTAAVVISGATAAGVHASAIDVAPNYAGTVFGLSQTLGAAGGLAGSYVVTEALHGSLPGSWRLLFGVASLVLGLTATFFLGFGSGSVQPWNGGAPPPALAPEDPPLALGELATPTTVPESTDSEAGPSGPVERATPPDGKDTPLADQATPPSGEDAAAGEAAAASPASQATGPESRDAPESAQTAVTLKMEAEAKTLTDSNTMLAKTTQGESEDPAASQGSRSQKKLKTDISKKSSHPEDQTSKPDPTASPKNTIQSHVSTSENAPGD</sequence>
<accession>A0AAN9VV62</accession>
<reference evidence="9 10" key="1">
    <citation type="submission" date="2024-03" db="EMBL/GenBank/DDBJ databases">
        <title>The genome assembly and annotation of the cricket Gryllus longicercus Weissman &amp; Gray.</title>
        <authorList>
            <person name="Szrajer S."/>
            <person name="Gray D."/>
            <person name="Ylla G."/>
        </authorList>
    </citation>
    <scope>NUCLEOTIDE SEQUENCE [LARGE SCALE GENOMIC DNA]</scope>
    <source>
        <strain evidence="9">DAG 2021-001</strain>
        <tissue evidence="9">Whole body minus gut</tissue>
    </source>
</reference>
<evidence type="ECO:0000256" key="2">
    <source>
        <dbReference type="ARBA" id="ARBA00022448"/>
    </source>
</evidence>
<keyword evidence="4" id="KW-0769">Symport</keyword>
<evidence type="ECO:0000256" key="6">
    <source>
        <dbReference type="ARBA" id="ARBA00023136"/>
    </source>
</evidence>
<dbReference type="PANTHER" id="PTHR11662">
    <property type="entry name" value="SOLUTE CARRIER FAMILY 17"/>
    <property type="match status" value="1"/>
</dbReference>
<name>A0AAN9VV62_9ORTH</name>
<comment type="caution">
    <text evidence="9">The sequence shown here is derived from an EMBL/GenBank/DDBJ whole genome shotgun (WGS) entry which is preliminary data.</text>
</comment>
<keyword evidence="10" id="KW-1185">Reference proteome</keyword>
<feature type="transmembrane region" description="Helical" evidence="8">
    <location>
        <begin position="266"/>
        <end position="289"/>
    </location>
</feature>
<dbReference type="Proteomes" id="UP001378592">
    <property type="component" value="Unassembled WGS sequence"/>
</dbReference>
<evidence type="ECO:0000256" key="1">
    <source>
        <dbReference type="ARBA" id="ARBA00004141"/>
    </source>
</evidence>
<evidence type="ECO:0000256" key="4">
    <source>
        <dbReference type="ARBA" id="ARBA00022847"/>
    </source>
</evidence>
<feature type="transmembrane region" description="Helical" evidence="8">
    <location>
        <begin position="464"/>
        <end position="486"/>
    </location>
</feature>
<dbReference type="InterPro" id="IPR011701">
    <property type="entry name" value="MFS"/>
</dbReference>
<dbReference type="PANTHER" id="PTHR11662:SF411">
    <property type="entry name" value="GH05102P"/>
    <property type="match status" value="1"/>
</dbReference>
<feature type="transmembrane region" description="Helical" evidence="8">
    <location>
        <begin position="203"/>
        <end position="222"/>
    </location>
</feature>
<feature type="transmembrane region" description="Helical" evidence="8">
    <location>
        <begin position="527"/>
        <end position="548"/>
    </location>
</feature>
<keyword evidence="2" id="KW-0813">Transport</keyword>
<evidence type="ECO:0000313" key="9">
    <source>
        <dbReference type="EMBL" id="KAK7868522.1"/>
    </source>
</evidence>
<feature type="compositionally biased region" description="Pro residues" evidence="7">
    <location>
        <begin position="560"/>
        <end position="570"/>
    </location>
</feature>
<dbReference type="SUPFAM" id="SSF103473">
    <property type="entry name" value="MFS general substrate transporter"/>
    <property type="match status" value="1"/>
</dbReference>
<gene>
    <name evidence="9" type="ORF">R5R35_004806</name>
</gene>
<evidence type="ECO:0000256" key="3">
    <source>
        <dbReference type="ARBA" id="ARBA00022692"/>
    </source>
</evidence>
<evidence type="ECO:0000256" key="7">
    <source>
        <dbReference type="SAM" id="MobiDB-lite"/>
    </source>
</evidence>
<dbReference type="FunFam" id="1.20.1250.20:FF:000003">
    <property type="entry name" value="Solute carrier family 17 member 3"/>
    <property type="match status" value="1"/>
</dbReference>
<dbReference type="GO" id="GO:0006820">
    <property type="term" value="P:monoatomic anion transport"/>
    <property type="evidence" value="ECO:0007669"/>
    <property type="project" value="TreeGrafter"/>
</dbReference>
<organism evidence="9 10">
    <name type="scientific">Gryllus longicercus</name>
    <dbReference type="NCBI Taxonomy" id="2509291"/>
    <lineage>
        <taxon>Eukaryota</taxon>
        <taxon>Metazoa</taxon>
        <taxon>Ecdysozoa</taxon>
        <taxon>Arthropoda</taxon>
        <taxon>Hexapoda</taxon>
        <taxon>Insecta</taxon>
        <taxon>Pterygota</taxon>
        <taxon>Neoptera</taxon>
        <taxon>Polyneoptera</taxon>
        <taxon>Orthoptera</taxon>
        <taxon>Ensifera</taxon>
        <taxon>Gryllidea</taxon>
        <taxon>Grylloidea</taxon>
        <taxon>Gryllidae</taxon>
        <taxon>Gryllinae</taxon>
        <taxon>Gryllus</taxon>
    </lineage>
</organism>
<evidence type="ECO:0000256" key="5">
    <source>
        <dbReference type="ARBA" id="ARBA00022989"/>
    </source>
</evidence>
<comment type="subcellular location">
    <subcellularLocation>
        <location evidence="1">Membrane</location>
        <topology evidence="1">Multi-pass membrane protein</topology>
    </subcellularLocation>
</comment>
<feature type="compositionally biased region" description="Low complexity" evidence="7">
    <location>
        <begin position="616"/>
        <end position="636"/>
    </location>
</feature>
<feature type="region of interest" description="Disordered" evidence="7">
    <location>
        <begin position="559"/>
        <end position="734"/>
    </location>
</feature>
<feature type="transmembrane region" description="Helical" evidence="8">
    <location>
        <begin position="437"/>
        <end position="457"/>
    </location>
</feature>
<keyword evidence="3 8" id="KW-0812">Transmembrane</keyword>
<dbReference type="GO" id="GO:0015293">
    <property type="term" value="F:symporter activity"/>
    <property type="evidence" value="ECO:0007669"/>
    <property type="project" value="UniProtKB-KW"/>
</dbReference>
<dbReference type="InterPro" id="IPR050382">
    <property type="entry name" value="MFS_Na/Anion_cotransporter"/>
</dbReference>
<feature type="compositionally biased region" description="Low complexity" evidence="7">
    <location>
        <begin position="95"/>
        <end position="109"/>
    </location>
</feature>
<dbReference type="GO" id="GO:0016020">
    <property type="term" value="C:membrane"/>
    <property type="evidence" value="ECO:0007669"/>
    <property type="project" value="UniProtKB-SubCell"/>
</dbReference>
<evidence type="ECO:0000256" key="8">
    <source>
        <dbReference type="SAM" id="Phobius"/>
    </source>
</evidence>
<dbReference type="AlphaFoldDB" id="A0AAN9VV62"/>